<dbReference type="InterPro" id="IPR051611">
    <property type="entry name" value="ECF_transporter_component"/>
</dbReference>
<feature type="transmembrane region" description="Helical" evidence="6">
    <location>
        <begin position="218"/>
        <end position="238"/>
    </location>
</feature>
<dbReference type="PANTHER" id="PTHR34857:SF2">
    <property type="entry name" value="SLL0384 PROTEIN"/>
    <property type="match status" value="1"/>
</dbReference>
<dbReference type="Proteomes" id="UP000746471">
    <property type="component" value="Unassembled WGS sequence"/>
</dbReference>
<protein>
    <submittedName>
        <fullName evidence="7">Energy-coupling factor transporter transmembrane protein EcfT</fullName>
    </submittedName>
</protein>
<accession>A0ABS5PS21</accession>
<reference evidence="7 8" key="1">
    <citation type="submission" date="2021-05" db="EMBL/GenBank/DDBJ databases">
        <title>Fusibacter ferrireducens sp. nov., an anaerobic, sulfur- and Fe-reducing bacterium isolated from the mangrove sediment.</title>
        <authorList>
            <person name="Qiu D."/>
        </authorList>
    </citation>
    <scope>NUCLEOTIDE SEQUENCE [LARGE SCALE GENOMIC DNA]</scope>
    <source>
        <strain evidence="7 8">DSM 12116</strain>
    </source>
</reference>
<dbReference type="PANTHER" id="PTHR34857">
    <property type="entry name" value="SLL0384 PROTEIN"/>
    <property type="match status" value="1"/>
</dbReference>
<name>A0ABS5PS21_9FIRM</name>
<evidence type="ECO:0000256" key="1">
    <source>
        <dbReference type="ARBA" id="ARBA00004141"/>
    </source>
</evidence>
<evidence type="ECO:0000256" key="2">
    <source>
        <dbReference type="ARBA" id="ARBA00022475"/>
    </source>
</evidence>
<organism evidence="7 8">
    <name type="scientific">Fusibacter paucivorans</name>
    <dbReference type="NCBI Taxonomy" id="76009"/>
    <lineage>
        <taxon>Bacteria</taxon>
        <taxon>Bacillati</taxon>
        <taxon>Bacillota</taxon>
        <taxon>Clostridia</taxon>
        <taxon>Eubacteriales</taxon>
        <taxon>Eubacteriales Family XII. Incertae Sedis</taxon>
        <taxon>Fusibacter</taxon>
    </lineage>
</organism>
<comment type="caution">
    <text evidence="7">The sequence shown here is derived from an EMBL/GenBank/DDBJ whole genome shotgun (WGS) entry which is preliminary data.</text>
</comment>
<keyword evidence="8" id="KW-1185">Reference proteome</keyword>
<keyword evidence="4 6" id="KW-1133">Transmembrane helix</keyword>
<dbReference type="EMBL" id="JAHBCL010000028">
    <property type="protein sequence ID" value="MBS7527963.1"/>
    <property type="molecule type" value="Genomic_DNA"/>
</dbReference>
<keyword evidence="2" id="KW-1003">Cell membrane</keyword>
<sequence>MENFNFGYTNSPYLWMDPRSKALLFLAANFALWGGTNYFASNLFFVFIVLLLINGKQTRMAMTAFVIYFAFLAIDVVLISKLSGTVSILLLTIFRVTRLYMPVICAAILLIRTTTVSEFVAAFKRMGLSDKIIIPFSVMFRFFPTLGEEWRNIRNAMRFRGIRFDWQSIMLSPIKTLEYVIVPLLMSTVKISGDLSAASISRGLGGPKERTCFKQIRFGILDYGVVILSSIFMIFTILDGM</sequence>
<dbReference type="RefSeq" id="WP_213237824.1">
    <property type="nucleotide sequence ID" value="NZ_JAHBCL010000028.1"/>
</dbReference>
<evidence type="ECO:0000256" key="4">
    <source>
        <dbReference type="ARBA" id="ARBA00022989"/>
    </source>
</evidence>
<dbReference type="Pfam" id="PF02361">
    <property type="entry name" value="CbiQ"/>
    <property type="match status" value="1"/>
</dbReference>
<proteinExistence type="predicted"/>
<keyword evidence="3 6" id="KW-0812">Transmembrane</keyword>
<evidence type="ECO:0000256" key="6">
    <source>
        <dbReference type="SAM" id="Phobius"/>
    </source>
</evidence>
<feature type="transmembrane region" description="Helical" evidence="6">
    <location>
        <begin position="99"/>
        <end position="123"/>
    </location>
</feature>
<gene>
    <name evidence="7" type="ORF">KHM83_14855</name>
</gene>
<dbReference type="InterPro" id="IPR003339">
    <property type="entry name" value="ABC/ECF_trnsptr_transmembrane"/>
</dbReference>
<evidence type="ECO:0000313" key="8">
    <source>
        <dbReference type="Proteomes" id="UP000746471"/>
    </source>
</evidence>
<evidence type="ECO:0000256" key="3">
    <source>
        <dbReference type="ARBA" id="ARBA00022692"/>
    </source>
</evidence>
<feature type="transmembrane region" description="Helical" evidence="6">
    <location>
        <begin position="65"/>
        <end position="93"/>
    </location>
</feature>
<evidence type="ECO:0000256" key="5">
    <source>
        <dbReference type="ARBA" id="ARBA00023136"/>
    </source>
</evidence>
<dbReference type="CDD" id="cd16914">
    <property type="entry name" value="EcfT"/>
    <property type="match status" value="1"/>
</dbReference>
<comment type="subcellular location">
    <subcellularLocation>
        <location evidence="1">Membrane</location>
        <topology evidence="1">Multi-pass membrane protein</topology>
    </subcellularLocation>
</comment>
<evidence type="ECO:0000313" key="7">
    <source>
        <dbReference type="EMBL" id="MBS7527963.1"/>
    </source>
</evidence>
<keyword evidence="5 6" id="KW-0472">Membrane</keyword>
<feature type="transmembrane region" description="Helical" evidence="6">
    <location>
        <begin position="22"/>
        <end position="53"/>
    </location>
</feature>